<feature type="signal peptide" evidence="1">
    <location>
        <begin position="1"/>
        <end position="19"/>
    </location>
</feature>
<keyword evidence="1" id="KW-0732">Signal</keyword>
<reference evidence="2 3" key="1">
    <citation type="submission" date="2018-09" db="EMBL/GenBank/DDBJ databases">
        <title>Genome sequencing of strain 6GH32-13.</title>
        <authorList>
            <person name="Weon H.-Y."/>
            <person name="Heo J."/>
            <person name="Kwon S.-W."/>
        </authorList>
    </citation>
    <scope>NUCLEOTIDE SEQUENCE [LARGE SCALE GENOMIC DNA]</scope>
    <source>
        <strain evidence="2 3">5GH32-13</strain>
    </source>
</reference>
<name>A0A3B7ML84_9BACT</name>
<evidence type="ECO:0000313" key="2">
    <source>
        <dbReference type="EMBL" id="AXY74958.1"/>
    </source>
</evidence>
<evidence type="ECO:0000313" key="3">
    <source>
        <dbReference type="Proteomes" id="UP000263900"/>
    </source>
</evidence>
<evidence type="ECO:0000256" key="1">
    <source>
        <dbReference type="SAM" id="SignalP"/>
    </source>
</evidence>
<protein>
    <submittedName>
        <fullName evidence="2">DUF4920 domain-containing protein</fullName>
    </submittedName>
</protein>
<feature type="chain" id="PRO_5017767137" evidence="1">
    <location>
        <begin position="20"/>
        <end position="158"/>
    </location>
</feature>
<dbReference type="RefSeq" id="WP_119050841.1">
    <property type="nucleotide sequence ID" value="NZ_CP032157.1"/>
</dbReference>
<gene>
    <name evidence="2" type="ORF">D3H65_13615</name>
</gene>
<dbReference type="AlphaFoldDB" id="A0A3B7ML84"/>
<dbReference type="Pfam" id="PF16267">
    <property type="entry name" value="DUF4920"/>
    <property type="match status" value="1"/>
</dbReference>
<dbReference type="EMBL" id="CP032157">
    <property type="protein sequence ID" value="AXY74958.1"/>
    <property type="molecule type" value="Genomic_DNA"/>
</dbReference>
<dbReference type="InterPro" id="IPR032577">
    <property type="entry name" value="DUF4920"/>
</dbReference>
<organism evidence="2 3">
    <name type="scientific">Paraflavitalea soli</name>
    <dbReference type="NCBI Taxonomy" id="2315862"/>
    <lineage>
        <taxon>Bacteria</taxon>
        <taxon>Pseudomonadati</taxon>
        <taxon>Bacteroidota</taxon>
        <taxon>Chitinophagia</taxon>
        <taxon>Chitinophagales</taxon>
        <taxon>Chitinophagaceae</taxon>
        <taxon>Paraflavitalea</taxon>
    </lineage>
</organism>
<accession>A0A3B7ML84</accession>
<proteinExistence type="predicted"/>
<sequence>MKKLLLLVVAATTLSLAKAQPPKGPANPGDVFGAKTTSKGAVDIAKLPGALEKKDSIGQTKVIAKVLDVCPKKGCWMKVQVNDSTTAFVKMKDYGFFVPMDMIGKTVVLDTEAKLKTTSVDELKHYAEDAKKPQAEIDAITQPKKEIRLLANGILVMK</sequence>
<dbReference type="OrthoDB" id="129527at2"/>
<dbReference type="Proteomes" id="UP000263900">
    <property type="component" value="Chromosome"/>
</dbReference>
<keyword evidence="3" id="KW-1185">Reference proteome</keyword>
<dbReference type="KEGG" id="pseg:D3H65_13615"/>